<dbReference type="RefSeq" id="WP_053596213.1">
    <property type="nucleotide sequence ID" value="NZ_CP067341.1"/>
</dbReference>
<evidence type="ECO:0000256" key="4">
    <source>
        <dbReference type="ARBA" id="ARBA00022989"/>
    </source>
</evidence>
<evidence type="ECO:0000313" key="8">
    <source>
        <dbReference type="Proteomes" id="UP000596049"/>
    </source>
</evidence>
<evidence type="ECO:0000256" key="5">
    <source>
        <dbReference type="ARBA" id="ARBA00023136"/>
    </source>
</evidence>
<keyword evidence="5 6" id="KW-0472">Membrane</keyword>
<keyword evidence="3 6" id="KW-0812">Transmembrane</keyword>
<keyword evidence="8" id="KW-1185">Reference proteome</keyword>
<evidence type="ECO:0000256" key="6">
    <source>
        <dbReference type="SAM" id="Phobius"/>
    </source>
</evidence>
<evidence type="ECO:0000256" key="3">
    <source>
        <dbReference type="ARBA" id="ARBA00022692"/>
    </source>
</evidence>
<evidence type="ECO:0000313" key="7">
    <source>
        <dbReference type="EMBL" id="QQP11451.1"/>
    </source>
</evidence>
<evidence type="ECO:0000256" key="1">
    <source>
        <dbReference type="ARBA" id="ARBA00004141"/>
    </source>
</evidence>
<dbReference type="SUPFAM" id="SSF144083">
    <property type="entry name" value="Magnesium transport protein CorA, transmembrane region"/>
    <property type="match status" value="1"/>
</dbReference>
<name>A0ABX7ANV8_9BACI</name>
<organism evidence="7 8">
    <name type="scientific">Lysinibacillus agricola</name>
    <dbReference type="NCBI Taxonomy" id="2590012"/>
    <lineage>
        <taxon>Bacteria</taxon>
        <taxon>Bacillati</taxon>
        <taxon>Bacillota</taxon>
        <taxon>Bacilli</taxon>
        <taxon>Bacillales</taxon>
        <taxon>Bacillaceae</taxon>
        <taxon>Lysinibacillus</taxon>
    </lineage>
</organism>
<dbReference type="Gene3D" id="3.30.460.20">
    <property type="entry name" value="CorA soluble domain-like"/>
    <property type="match status" value="1"/>
</dbReference>
<dbReference type="InterPro" id="IPR045861">
    <property type="entry name" value="CorA_cytoplasmic_dom"/>
</dbReference>
<evidence type="ECO:0000256" key="2">
    <source>
        <dbReference type="ARBA" id="ARBA00009765"/>
    </source>
</evidence>
<dbReference type="Pfam" id="PF01544">
    <property type="entry name" value="CorA"/>
    <property type="match status" value="1"/>
</dbReference>
<reference evidence="7 8" key="1">
    <citation type="submission" date="2020-01" db="EMBL/GenBank/DDBJ databases">
        <authorList>
            <person name="Liu G."/>
            <person name="Liu B."/>
        </authorList>
    </citation>
    <scope>NUCLEOTIDE SEQUENCE [LARGE SCALE GENOMIC DNA]</scope>
    <source>
        <strain evidence="7 8">FJAT-51161</strain>
    </source>
</reference>
<keyword evidence="4 6" id="KW-1133">Transmembrane helix</keyword>
<dbReference type="InterPro" id="IPR047199">
    <property type="entry name" value="CorA-like"/>
</dbReference>
<accession>A0ABX7ANV8</accession>
<dbReference type="EMBL" id="CP067341">
    <property type="protein sequence ID" value="QQP11451.1"/>
    <property type="molecule type" value="Genomic_DNA"/>
</dbReference>
<dbReference type="PANTHER" id="PTHR47891">
    <property type="entry name" value="TRANSPORTER-RELATED"/>
    <property type="match status" value="1"/>
</dbReference>
<comment type="subcellular location">
    <subcellularLocation>
        <location evidence="1">Membrane</location>
        <topology evidence="1">Multi-pass membrane protein</topology>
    </subcellularLocation>
</comment>
<protein>
    <submittedName>
        <fullName evidence="7">Magnesium transporter CorA family protein</fullName>
    </submittedName>
</protein>
<gene>
    <name evidence="7" type="ORF">FJQ98_19925</name>
</gene>
<dbReference type="SUPFAM" id="SSF143865">
    <property type="entry name" value="CorA soluble domain-like"/>
    <property type="match status" value="1"/>
</dbReference>
<dbReference type="InterPro" id="IPR045863">
    <property type="entry name" value="CorA_TM1_TM2"/>
</dbReference>
<dbReference type="PANTHER" id="PTHR47891:SF2">
    <property type="entry name" value="MAGNESIUM AND COBALT TRANSPORTER"/>
    <property type="match status" value="1"/>
</dbReference>
<dbReference type="Gene3D" id="1.20.58.340">
    <property type="entry name" value="Magnesium transport protein CorA, transmembrane region"/>
    <property type="match status" value="2"/>
</dbReference>
<comment type="similarity">
    <text evidence="2">Belongs to the CorA metal ion transporter (MIT) (TC 1.A.35) family.</text>
</comment>
<feature type="transmembrane region" description="Helical" evidence="6">
    <location>
        <begin position="285"/>
        <end position="306"/>
    </location>
</feature>
<dbReference type="CDD" id="cd12827">
    <property type="entry name" value="EcCorA_ZntB-like_u2"/>
    <property type="match status" value="1"/>
</dbReference>
<sequence length="311" mass="35402">MLKIYKSGGEGLLQEQSKIVQGSCVYLTEPSEEEIQYVVSHLGVPIDFISDSLDIDERSRVEKNGNDFLMIVNVPIKMPNGEVIPYRTIPIGIIQTNDVIVIICRVNHPILQEFSNILVKDIYPNMSASYILQLLLVSARYYLHCLDDIDQKVIVSEKIIQKSIKNSEVYTLLNINKSLVYFSKALKVNLVMLKKLSRVLNLEMNEEDEKRMQATFNEMQQAFDTSQIYNENLSNLMDAYSAAIEINLSVVVKVLTAFTIILTFPTMVATIYGMNFPLPKQDEEYALAVLMSISTVISLLTGWIFYKTKLF</sequence>
<proteinExistence type="inferred from homology"/>
<feature type="transmembrane region" description="Helical" evidence="6">
    <location>
        <begin position="250"/>
        <end position="273"/>
    </location>
</feature>
<dbReference type="InterPro" id="IPR002523">
    <property type="entry name" value="MgTranspt_CorA/ZnTranspt_ZntB"/>
</dbReference>
<dbReference type="Proteomes" id="UP000596049">
    <property type="component" value="Chromosome"/>
</dbReference>